<keyword evidence="3" id="KW-1185">Reference proteome</keyword>
<keyword evidence="1" id="KW-1133">Transmembrane helix</keyword>
<dbReference type="OrthoDB" id="9984159at2"/>
<evidence type="ECO:0000313" key="3">
    <source>
        <dbReference type="Proteomes" id="UP000243528"/>
    </source>
</evidence>
<reference evidence="2 3" key="1">
    <citation type="submission" date="2018-03" db="EMBL/GenBank/DDBJ databases">
        <title>Genomic Encyclopedia of Archaeal and Bacterial Type Strains, Phase II (KMG-II): from individual species to whole genera.</title>
        <authorList>
            <person name="Goeker M."/>
        </authorList>
    </citation>
    <scope>NUCLEOTIDE SEQUENCE [LARGE SCALE GENOMIC DNA]</scope>
    <source>
        <strain evidence="2 3">DSM 45211</strain>
    </source>
</reference>
<protein>
    <submittedName>
        <fullName evidence="2">Uncharacterized protein</fullName>
    </submittedName>
</protein>
<feature type="transmembrane region" description="Helical" evidence="1">
    <location>
        <begin position="70"/>
        <end position="92"/>
    </location>
</feature>
<dbReference type="RefSeq" id="WP_129711012.1">
    <property type="nucleotide sequence ID" value="NZ_PYGE01000009.1"/>
</dbReference>
<feature type="transmembrane region" description="Helical" evidence="1">
    <location>
        <begin position="44"/>
        <end position="64"/>
    </location>
</feature>
<sequence length="289" mass="31284">MSSIVVPVLIVTAFVAGPVWMSVEAYRGRYRSWTYTGLGTRYGAFAAGWIGIGLYGVLIGGLILQRFESIGTAVGVPALLAVFTGMGFFAWMPSFLVPHWRRELLKNAKLYRNGDPESALQPHVLDMDGGRRLVAWRRTAPTDESEKPALAVTGMHIRPRLRLAGVLHGPLPDRVTGAVTDTPVEVTGELLVDGELAAFVQAPAEDAEHGDNWFAVLREPVGPDDVAPGAESGSSVVALGTVPRHGPVQLLVPDDAARVRRALARGTKRRRVRNTIDSRWSRVPKAPTT</sequence>
<dbReference type="Proteomes" id="UP000243528">
    <property type="component" value="Unassembled WGS sequence"/>
</dbReference>
<organism evidence="2 3">
    <name type="scientific">Haloactinopolyspora alba</name>
    <dbReference type="NCBI Taxonomy" id="648780"/>
    <lineage>
        <taxon>Bacteria</taxon>
        <taxon>Bacillati</taxon>
        <taxon>Actinomycetota</taxon>
        <taxon>Actinomycetes</taxon>
        <taxon>Jiangellales</taxon>
        <taxon>Jiangellaceae</taxon>
        <taxon>Haloactinopolyspora</taxon>
    </lineage>
</organism>
<dbReference type="EMBL" id="PYGE01000009">
    <property type="protein sequence ID" value="PSL02784.1"/>
    <property type="molecule type" value="Genomic_DNA"/>
</dbReference>
<evidence type="ECO:0000256" key="1">
    <source>
        <dbReference type="SAM" id="Phobius"/>
    </source>
</evidence>
<feature type="transmembrane region" description="Helical" evidence="1">
    <location>
        <begin position="6"/>
        <end position="23"/>
    </location>
</feature>
<gene>
    <name evidence="2" type="ORF">CLV30_10991</name>
</gene>
<evidence type="ECO:0000313" key="2">
    <source>
        <dbReference type="EMBL" id="PSL02784.1"/>
    </source>
</evidence>
<comment type="caution">
    <text evidence="2">The sequence shown here is derived from an EMBL/GenBank/DDBJ whole genome shotgun (WGS) entry which is preliminary data.</text>
</comment>
<keyword evidence="1" id="KW-0472">Membrane</keyword>
<accession>A0A2P8DZZ6</accession>
<dbReference type="AlphaFoldDB" id="A0A2P8DZZ6"/>
<proteinExistence type="predicted"/>
<keyword evidence="1" id="KW-0812">Transmembrane</keyword>
<name>A0A2P8DZZ6_9ACTN</name>